<evidence type="ECO:0000313" key="6">
    <source>
        <dbReference type="Ensembl" id="ENSCAFP00030007114.1"/>
    </source>
</evidence>
<dbReference type="AlphaFoldDB" id="A0A8C0RXP8"/>
<evidence type="ECO:0000256" key="3">
    <source>
        <dbReference type="ARBA" id="ARBA00023274"/>
    </source>
</evidence>
<accession>A0A8C0RXP8</accession>
<dbReference type="GO" id="GO:0006412">
    <property type="term" value="P:translation"/>
    <property type="evidence" value="ECO:0007669"/>
    <property type="project" value="InterPro"/>
</dbReference>
<evidence type="ECO:0000256" key="5">
    <source>
        <dbReference type="ARBA" id="ARBA00035321"/>
    </source>
</evidence>
<dbReference type="GO" id="GO:0005840">
    <property type="term" value="C:ribosome"/>
    <property type="evidence" value="ECO:0007669"/>
    <property type="project" value="UniProtKB-KW"/>
</dbReference>
<keyword evidence="2" id="KW-0689">Ribosomal protein</keyword>
<keyword evidence="3" id="KW-0687">Ribonucleoprotein</keyword>
<organism evidence="7 8">
    <name type="scientific">Canis lupus familiaris</name>
    <name type="common">Dog</name>
    <name type="synonym">Canis familiaris</name>
    <dbReference type="NCBI Taxonomy" id="9615"/>
    <lineage>
        <taxon>Eukaryota</taxon>
        <taxon>Metazoa</taxon>
        <taxon>Chordata</taxon>
        <taxon>Craniata</taxon>
        <taxon>Vertebrata</taxon>
        <taxon>Euteleostomi</taxon>
        <taxon>Mammalia</taxon>
        <taxon>Eutheria</taxon>
        <taxon>Laurasiatheria</taxon>
        <taxon>Carnivora</taxon>
        <taxon>Caniformia</taxon>
        <taxon>Canidae</taxon>
        <taxon>Canis</taxon>
    </lineage>
</organism>
<evidence type="ECO:0000256" key="2">
    <source>
        <dbReference type="ARBA" id="ARBA00022980"/>
    </source>
</evidence>
<evidence type="ECO:0000313" key="7">
    <source>
        <dbReference type="Ensembl" id="ENSCAFP00040007463.1"/>
    </source>
</evidence>
<sequence>LASSHNGMILKPHFHKNQQLCMAAWFNQPTKKISRYKAWQVQTNPIALHSFNQDLSGRS</sequence>
<dbReference type="Proteomes" id="UP000694542">
    <property type="component" value="Chromosome 12"/>
</dbReference>
<evidence type="ECO:0000256" key="1">
    <source>
        <dbReference type="ARBA" id="ARBA00005640"/>
    </source>
</evidence>
<evidence type="ECO:0000256" key="4">
    <source>
        <dbReference type="ARBA" id="ARBA00035216"/>
    </source>
</evidence>
<evidence type="ECO:0000313" key="8">
    <source>
        <dbReference type="Proteomes" id="UP000694542"/>
    </source>
</evidence>
<dbReference type="GO" id="GO:1990904">
    <property type="term" value="C:ribonucleoprotein complex"/>
    <property type="evidence" value="ECO:0007669"/>
    <property type="project" value="UniProtKB-KW"/>
</dbReference>
<proteinExistence type="inferred from homology"/>
<dbReference type="InterPro" id="IPR001380">
    <property type="entry name" value="Ribosomal_eL13"/>
</dbReference>
<reference evidence="7" key="3">
    <citation type="submission" date="2025-05" db="UniProtKB">
        <authorList>
            <consortium name="Ensembl"/>
        </authorList>
    </citation>
    <scope>IDENTIFICATION</scope>
</reference>
<dbReference type="Ensembl" id="ENSCAFT00030008095.1">
    <property type="protein sequence ID" value="ENSCAFP00030007114.1"/>
    <property type="gene ID" value="ENSCAFG00030004407.1"/>
</dbReference>
<dbReference type="Ensembl" id="ENSCAFT00040008594.1">
    <property type="protein sequence ID" value="ENSCAFP00040007463.1"/>
    <property type="gene ID" value="ENSCAFG00040004534.1"/>
</dbReference>
<dbReference type="Proteomes" id="UP000694429">
    <property type="component" value="Chromosome 12"/>
</dbReference>
<dbReference type="GO" id="GO:0003735">
    <property type="term" value="F:structural constituent of ribosome"/>
    <property type="evidence" value="ECO:0007669"/>
    <property type="project" value="InterPro"/>
</dbReference>
<reference evidence="6" key="2">
    <citation type="submission" date="2019-03" db="EMBL/GenBank/DDBJ databases">
        <authorList>
            <person name="Warren W.C."/>
            <person name="Johnson G.S."/>
        </authorList>
    </citation>
    <scope>NUCLEOTIDE SEQUENCE [LARGE SCALE GENOMIC DNA]</scope>
    <source>
        <strain evidence="6">Basenji</strain>
    </source>
</reference>
<comment type="similarity">
    <text evidence="1">Belongs to the eukaryotic ribosomal protein eL13 family.</text>
</comment>
<dbReference type="Pfam" id="PF01294">
    <property type="entry name" value="Ribosomal_L13e"/>
    <property type="match status" value="1"/>
</dbReference>
<name>A0A8C0RXP8_CANLF</name>
<reference evidence="7" key="1">
    <citation type="submission" date="2018-10" db="EMBL/GenBank/DDBJ databases">
        <title>De novo assembly of a Great Dane genome.</title>
        <authorList>
            <person name="Kidd J.M."/>
            <person name="Pendleton A.L."/>
            <person name="Shen F."/>
            <person name="Emery S."/>
        </authorList>
    </citation>
    <scope>NUCLEOTIDE SEQUENCE [LARGE SCALE GENOMIC DNA]</scope>
    <source>
        <strain evidence="7">Great Dane</strain>
    </source>
</reference>
<protein>
    <recommendedName>
        <fullName evidence="4">Large ribosomal subunit protein eL13</fullName>
    </recommendedName>
    <alternativeName>
        <fullName evidence="5">60S ribosomal protein L13</fullName>
    </alternativeName>
</protein>